<feature type="compositionally biased region" description="Polar residues" evidence="1">
    <location>
        <begin position="45"/>
        <end position="54"/>
    </location>
</feature>
<feature type="region of interest" description="Disordered" evidence="1">
    <location>
        <begin position="19"/>
        <end position="73"/>
    </location>
</feature>
<accession>A0A2D4MQX9</accession>
<reference evidence="2" key="1">
    <citation type="submission" date="2017-07" db="EMBL/GenBank/DDBJ databases">
        <authorList>
            <person name="Mikheyev A."/>
            <person name="Grau M."/>
        </authorList>
    </citation>
    <scope>NUCLEOTIDE SEQUENCE</scope>
    <source>
        <tissue evidence="2">Venom_gland</tissue>
    </source>
</reference>
<organism evidence="2">
    <name type="scientific">Micrurus spixii</name>
    <name type="common">Amazon coral snake</name>
    <dbReference type="NCBI Taxonomy" id="129469"/>
    <lineage>
        <taxon>Eukaryota</taxon>
        <taxon>Metazoa</taxon>
        <taxon>Chordata</taxon>
        <taxon>Craniata</taxon>
        <taxon>Vertebrata</taxon>
        <taxon>Euteleostomi</taxon>
        <taxon>Lepidosauria</taxon>
        <taxon>Squamata</taxon>
        <taxon>Bifurcata</taxon>
        <taxon>Unidentata</taxon>
        <taxon>Episquamata</taxon>
        <taxon>Toxicofera</taxon>
        <taxon>Serpentes</taxon>
        <taxon>Colubroidea</taxon>
        <taxon>Elapidae</taxon>
        <taxon>Elapinae</taxon>
        <taxon>Micrurus</taxon>
    </lineage>
</organism>
<protein>
    <submittedName>
        <fullName evidence="2">Uncharacterized protein</fullName>
    </submittedName>
</protein>
<dbReference type="EMBL" id="IACM01113772">
    <property type="protein sequence ID" value="LAB35817.1"/>
    <property type="molecule type" value="Transcribed_RNA"/>
</dbReference>
<dbReference type="AlphaFoldDB" id="A0A2D4MQX9"/>
<evidence type="ECO:0000313" key="2">
    <source>
        <dbReference type="EMBL" id="LAB35817.1"/>
    </source>
</evidence>
<name>A0A2D4MQX9_9SAUR</name>
<reference evidence="2" key="2">
    <citation type="submission" date="2017-11" db="EMBL/GenBank/DDBJ databases">
        <title>Coralsnake Venomics: Analyses of Venom Gland Transcriptomes and Proteomes of Six Brazilian Taxa.</title>
        <authorList>
            <person name="Aird S.D."/>
            <person name="Jorge da Silva N."/>
            <person name="Qiu L."/>
            <person name="Villar-Briones A."/>
            <person name="Aparecida-Saddi V."/>
            <person name="Campos-Telles M.P."/>
            <person name="Grau M."/>
            <person name="Mikheyev A.S."/>
        </authorList>
    </citation>
    <scope>NUCLEOTIDE SEQUENCE</scope>
    <source>
        <tissue evidence="2">Venom_gland</tissue>
    </source>
</reference>
<feature type="compositionally biased region" description="Polar residues" evidence="1">
    <location>
        <begin position="19"/>
        <end position="38"/>
    </location>
</feature>
<sequence>MSSSSTLSMEATWMTLNQSSGDSISSPALGTHTHTQKQLGDWATRQATESSSPLGTKAGWMPRPIAHSPPSSLPRIVRKIGRGRTGRYVCHLELYLKIIKSGIKKKNTSIYLTRLKNWLQGSLFHLCLR</sequence>
<evidence type="ECO:0000256" key="1">
    <source>
        <dbReference type="SAM" id="MobiDB-lite"/>
    </source>
</evidence>
<proteinExistence type="predicted"/>